<dbReference type="GO" id="GO:0071885">
    <property type="term" value="F:N-terminal protein N-methyltransferase activity"/>
    <property type="evidence" value="ECO:0007669"/>
    <property type="project" value="TreeGrafter"/>
</dbReference>
<dbReference type="GO" id="GO:0032259">
    <property type="term" value="P:methylation"/>
    <property type="evidence" value="ECO:0007669"/>
    <property type="project" value="UniProtKB-KW"/>
</dbReference>
<name>A0A6A5E8E8_PERFL</name>
<comment type="caution">
    <text evidence="7">The sequence shown here is derived from an EMBL/GenBank/DDBJ whole genome shotgun (WGS) entry which is preliminary data.</text>
</comment>
<dbReference type="AlphaFoldDB" id="A0A6A5E8E8"/>
<dbReference type="Gene3D" id="3.40.50.150">
    <property type="entry name" value="Vaccinia Virus protein VP39"/>
    <property type="match status" value="2"/>
</dbReference>
<dbReference type="EMBL" id="VHII01000009">
    <property type="protein sequence ID" value="KAF1385287.1"/>
    <property type="molecule type" value="Genomic_DNA"/>
</dbReference>
<feature type="domain" description="Alkylated DNA repair protein AlkB homologue 8 N-terminal" evidence="6">
    <location>
        <begin position="495"/>
        <end position="531"/>
    </location>
</feature>
<accession>A0A6A5E8E8</accession>
<dbReference type="GO" id="GO:0016706">
    <property type="term" value="F:2-oxoglutarate-dependent dioxygenase activity"/>
    <property type="evidence" value="ECO:0007669"/>
    <property type="project" value="InterPro"/>
</dbReference>
<organism evidence="7 8">
    <name type="scientific">Perca fluviatilis</name>
    <name type="common">European perch</name>
    <dbReference type="NCBI Taxonomy" id="8168"/>
    <lineage>
        <taxon>Eukaryota</taxon>
        <taxon>Metazoa</taxon>
        <taxon>Chordata</taxon>
        <taxon>Craniata</taxon>
        <taxon>Vertebrata</taxon>
        <taxon>Euteleostomi</taxon>
        <taxon>Actinopterygii</taxon>
        <taxon>Neopterygii</taxon>
        <taxon>Teleostei</taxon>
        <taxon>Neoteleostei</taxon>
        <taxon>Acanthomorphata</taxon>
        <taxon>Eupercaria</taxon>
        <taxon>Perciformes</taxon>
        <taxon>Percoidei</taxon>
        <taxon>Percidae</taxon>
        <taxon>Percinae</taxon>
        <taxon>Perca</taxon>
    </lineage>
</organism>
<dbReference type="Pfam" id="PF09004">
    <property type="entry name" value="ALKBH8_N"/>
    <property type="match status" value="1"/>
</dbReference>
<keyword evidence="3" id="KW-0808">Transferase</keyword>
<gene>
    <name evidence="7" type="ORF">PFLUV_G00106160</name>
</gene>
<dbReference type="PANTHER" id="PTHR12753">
    <property type="entry name" value="AD-003 - RELATED"/>
    <property type="match status" value="1"/>
</dbReference>
<dbReference type="PANTHER" id="PTHR12753:SF2">
    <property type="entry name" value="N-TERMINAL XAA-PRO-LYS N-METHYLTRANSFERASE 2"/>
    <property type="match status" value="1"/>
</dbReference>
<dbReference type="InterPro" id="IPR008576">
    <property type="entry name" value="MeTrfase_NTM1"/>
</dbReference>
<keyword evidence="8" id="KW-1185">Reference proteome</keyword>
<evidence type="ECO:0000313" key="8">
    <source>
        <dbReference type="Proteomes" id="UP000465112"/>
    </source>
</evidence>
<keyword evidence="5" id="KW-1133">Transmembrane helix</keyword>
<evidence type="ECO:0000256" key="1">
    <source>
        <dbReference type="ARBA" id="ARBA00009059"/>
    </source>
</evidence>
<comment type="similarity">
    <text evidence="1">Belongs to the methyltransferase superfamily. NTM1 family.</text>
</comment>
<evidence type="ECO:0000256" key="5">
    <source>
        <dbReference type="SAM" id="Phobius"/>
    </source>
</evidence>
<dbReference type="SUPFAM" id="SSF53335">
    <property type="entry name" value="S-adenosyl-L-methionine-dependent methyltransferases"/>
    <property type="match status" value="2"/>
</dbReference>
<protein>
    <recommendedName>
        <fullName evidence="6">Alkylated DNA repair protein AlkB homologue 8 N-terminal domain-containing protein</fullName>
    </recommendedName>
</protein>
<evidence type="ECO:0000256" key="3">
    <source>
        <dbReference type="ARBA" id="ARBA00022679"/>
    </source>
</evidence>
<feature type="transmembrane region" description="Helical" evidence="5">
    <location>
        <begin position="525"/>
        <end position="545"/>
    </location>
</feature>
<proteinExistence type="inferred from homology"/>
<dbReference type="InterPro" id="IPR029063">
    <property type="entry name" value="SAM-dependent_MTases_sf"/>
</dbReference>
<keyword evidence="5" id="KW-0472">Membrane</keyword>
<sequence>MEISLEDGGGSASPNLKRAHQAFRDRWKETDESMCRHSMSFHLQHALRSEFFASYMYLIELMPVVKLFPVTCEYIKGEKQFYYRAQQFYEDVPASEEGMLGDFMEIGNVDLEGSRQFLKRFVGPGKAGTHCALDCGSGIGRVSKGVLLPVFEKMELADMMEHFLLYAHEEYLGDDADRIETYYCYNLQEFTPPKNKYDVIWMQWVACNDIKQLLNQKKQAFRNGDRVRLRGVQHELRRTLKQAKVDYKNKVEGKLRDNNIKEVWKGMRNITGFKKKNGQVFEEDVDKANDFNQFYNSGIPKPVSAAPTTTLLSTLPSWSSLTGSCHLSSASVDTATSDQRSLSLTIEEVRAELRRLHTGKAAGPDGVCPKLLKDCATQLAEPLHDLFNLSLQTEKVPVLWKTSCLVPVPKTGRPMEMNDYRPVALTSHIMKTLEDFCDWSNKNCLLLNTTKTKEMVVDFRRSKPNCQPVCIKGEAIEVVQTYKYLGVLLDSKLDWSANTDALYKKGQSRLFFLRRLRSFDISSDLLLMFYQTVMASVLFYGAVCWGGNMTDKNSRCLDKLVKKASSVLGRRLDSLRTVVEGRACNKLYAIMGNDKHPLYNVLAGQRSSYSERLLSLHCHLTDKDLMNFLIRCKKSLRPNGVIIMKDNMARQGCKLDPIDSSISRHLDIMKCIIAKAGLEVLAVERQEGFPEIIMPVWMIAMK</sequence>
<reference evidence="7 8" key="1">
    <citation type="submission" date="2019-06" db="EMBL/GenBank/DDBJ databases">
        <title>A chromosome-scale genome assembly of the European perch, Perca fluviatilis.</title>
        <authorList>
            <person name="Roques C."/>
            <person name="Zahm M."/>
            <person name="Cabau C."/>
            <person name="Klopp C."/>
            <person name="Bouchez O."/>
            <person name="Donnadieu C."/>
            <person name="Kuhl H."/>
            <person name="Gislard M."/>
            <person name="Guendouz S."/>
            <person name="Journot L."/>
            <person name="Haffray P."/>
            <person name="Bestin A."/>
            <person name="Morvezen R."/>
            <person name="Feron R."/>
            <person name="Wen M."/>
            <person name="Jouanno E."/>
            <person name="Herpin A."/>
            <person name="Schartl M."/>
            <person name="Postlethwait J."/>
            <person name="Schaerlinger B."/>
            <person name="Chardard D."/>
            <person name="Lecocq T."/>
            <person name="Poncet C."/>
            <person name="Jaffrelo L."/>
            <person name="Lampietro C."/>
            <person name="Guiguen Y."/>
        </authorList>
    </citation>
    <scope>NUCLEOTIDE SEQUENCE [LARGE SCALE GENOMIC DNA]</scope>
    <source>
        <tissue evidence="7">Blood</tissue>
    </source>
</reference>
<keyword evidence="5" id="KW-0812">Transmembrane</keyword>
<keyword evidence="2" id="KW-0489">Methyltransferase</keyword>
<evidence type="ECO:0000256" key="2">
    <source>
        <dbReference type="ARBA" id="ARBA00022603"/>
    </source>
</evidence>
<evidence type="ECO:0000256" key="4">
    <source>
        <dbReference type="ARBA" id="ARBA00022691"/>
    </source>
</evidence>
<dbReference type="GO" id="GO:0005737">
    <property type="term" value="C:cytoplasm"/>
    <property type="evidence" value="ECO:0007669"/>
    <property type="project" value="TreeGrafter"/>
</dbReference>
<dbReference type="InterPro" id="IPR015095">
    <property type="entry name" value="AlkB_hom8_N"/>
</dbReference>
<dbReference type="Proteomes" id="UP000465112">
    <property type="component" value="Chromosome 9"/>
</dbReference>
<evidence type="ECO:0000259" key="6">
    <source>
        <dbReference type="Pfam" id="PF09004"/>
    </source>
</evidence>
<evidence type="ECO:0000313" key="7">
    <source>
        <dbReference type="EMBL" id="KAF1385287.1"/>
    </source>
</evidence>
<dbReference type="Pfam" id="PF05891">
    <property type="entry name" value="Methyltransf_PK"/>
    <property type="match status" value="2"/>
</dbReference>
<keyword evidence="4" id="KW-0949">S-adenosyl-L-methionine</keyword>